<evidence type="ECO:0000256" key="1">
    <source>
        <dbReference type="SAM" id="Phobius"/>
    </source>
</evidence>
<dbReference type="EMBL" id="ML120512">
    <property type="protein sequence ID" value="RPA90859.1"/>
    <property type="molecule type" value="Genomic_DNA"/>
</dbReference>
<accession>A0A3N4IXZ2</accession>
<sequence>MEIKFQWKQWELFVFISFALTPGIAFLVYIHPGWLGGCVKNDIECLEVGEYKG</sequence>
<name>A0A3N4IXZ2_9PEZI</name>
<feature type="transmembrane region" description="Helical" evidence="1">
    <location>
        <begin position="12"/>
        <end position="30"/>
    </location>
</feature>
<proteinExistence type="predicted"/>
<keyword evidence="1" id="KW-0472">Membrane</keyword>
<gene>
    <name evidence="2" type="ORF">L873DRAFT_376741</name>
</gene>
<keyword evidence="1" id="KW-0812">Transmembrane</keyword>
<reference evidence="2 3" key="1">
    <citation type="journal article" date="2018" name="Nat. Ecol. Evol.">
        <title>Pezizomycetes genomes reveal the molecular basis of ectomycorrhizal truffle lifestyle.</title>
        <authorList>
            <person name="Murat C."/>
            <person name="Payen T."/>
            <person name="Noel B."/>
            <person name="Kuo A."/>
            <person name="Morin E."/>
            <person name="Chen J."/>
            <person name="Kohler A."/>
            <person name="Krizsan K."/>
            <person name="Balestrini R."/>
            <person name="Da Silva C."/>
            <person name="Montanini B."/>
            <person name="Hainaut M."/>
            <person name="Levati E."/>
            <person name="Barry K.W."/>
            <person name="Belfiori B."/>
            <person name="Cichocki N."/>
            <person name="Clum A."/>
            <person name="Dockter R.B."/>
            <person name="Fauchery L."/>
            <person name="Guy J."/>
            <person name="Iotti M."/>
            <person name="Le Tacon F."/>
            <person name="Lindquist E.A."/>
            <person name="Lipzen A."/>
            <person name="Malagnac F."/>
            <person name="Mello A."/>
            <person name="Molinier V."/>
            <person name="Miyauchi S."/>
            <person name="Poulain J."/>
            <person name="Riccioni C."/>
            <person name="Rubini A."/>
            <person name="Sitrit Y."/>
            <person name="Splivallo R."/>
            <person name="Traeger S."/>
            <person name="Wang M."/>
            <person name="Zifcakova L."/>
            <person name="Wipf D."/>
            <person name="Zambonelli A."/>
            <person name="Paolocci F."/>
            <person name="Nowrousian M."/>
            <person name="Ottonello S."/>
            <person name="Baldrian P."/>
            <person name="Spatafora J.W."/>
            <person name="Henrissat B."/>
            <person name="Nagy L.G."/>
            <person name="Aury J.M."/>
            <person name="Wincker P."/>
            <person name="Grigoriev I.V."/>
            <person name="Bonfante P."/>
            <person name="Martin F.M."/>
        </authorList>
    </citation>
    <scope>NUCLEOTIDE SEQUENCE [LARGE SCALE GENOMIC DNA]</scope>
    <source>
        <strain evidence="2 3">120613-1</strain>
    </source>
</reference>
<evidence type="ECO:0000313" key="2">
    <source>
        <dbReference type="EMBL" id="RPA90859.1"/>
    </source>
</evidence>
<evidence type="ECO:0000313" key="3">
    <source>
        <dbReference type="Proteomes" id="UP000276215"/>
    </source>
</evidence>
<dbReference type="AlphaFoldDB" id="A0A3N4IXZ2"/>
<keyword evidence="3" id="KW-1185">Reference proteome</keyword>
<dbReference type="Proteomes" id="UP000276215">
    <property type="component" value="Unassembled WGS sequence"/>
</dbReference>
<organism evidence="2 3">
    <name type="scientific">Choiromyces venosus 120613-1</name>
    <dbReference type="NCBI Taxonomy" id="1336337"/>
    <lineage>
        <taxon>Eukaryota</taxon>
        <taxon>Fungi</taxon>
        <taxon>Dikarya</taxon>
        <taxon>Ascomycota</taxon>
        <taxon>Pezizomycotina</taxon>
        <taxon>Pezizomycetes</taxon>
        <taxon>Pezizales</taxon>
        <taxon>Tuberaceae</taxon>
        <taxon>Choiromyces</taxon>
    </lineage>
</organism>
<protein>
    <submittedName>
        <fullName evidence="2">Uncharacterized protein</fullName>
    </submittedName>
</protein>
<keyword evidence="1" id="KW-1133">Transmembrane helix</keyword>